<dbReference type="GO" id="GO:0042597">
    <property type="term" value="C:periplasmic space"/>
    <property type="evidence" value="ECO:0007669"/>
    <property type="project" value="UniProtKB-ARBA"/>
</dbReference>
<dbReference type="PIRSF" id="PIRSF002741">
    <property type="entry name" value="MppA"/>
    <property type="match status" value="1"/>
</dbReference>
<dbReference type="STRING" id="1794912.AXX12_06585"/>
<evidence type="ECO:0000256" key="4">
    <source>
        <dbReference type="SAM" id="SignalP"/>
    </source>
</evidence>
<accession>A0A154BQH2</accession>
<feature type="domain" description="Solute-binding protein family 5" evidence="5">
    <location>
        <begin position="76"/>
        <end position="436"/>
    </location>
</feature>
<dbReference type="Pfam" id="PF00496">
    <property type="entry name" value="SBP_bac_5"/>
    <property type="match status" value="1"/>
</dbReference>
<dbReference type="InterPro" id="IPR030678">
    <property type="entry name" value="Peptide/Ni-bd"/>
</dbReference>
<dbReference type="InterPro" id="IPR039424">
    <property type="entry name" value="SBP_5"/>
</dbReference>
<protein>
    <recommendedName>
        <fullName evidence="5">Solute-binding protein family 5 domain-containing protein</fullName>
    </recommendedName>
</protein>
<evidence type="ECO:0000313" key="6">
    <source>
        <dbReference type="EMBL" id="KYZ76105.1"/>
    </source>
</evidence>
<keyword evidence="2" id="KW-0813">Transport</keyword>
<dbReference type="EMBL" id="LSGP01000017">
    <property type="protein sequence ID" value="KYZ76105.1"/>
    <property type="molecule type" value="Genomic_DNA"/>
</dbReference>
<dbReference type="CDD" id="cd08498">
    <property type="entry name" value="PBP2_NikA_DppA_OppA_like_2"/>
    <property type="match status" value="1"/>
</dbReference>
<evidence type="ECO:0000256" key="2">
    <source>
        <dbReference type="ARBA" id="ARBA00022448"/>
    </source>
</evidence>
<dbReference type="PANTHER" id="PTHR30290">
    <property type="entry name" value="PERIPLASMIC BINDING COMPONENT OF ABC TRANSPORTER"/>
    <property type="match status" value="1"/>
</dbReference>
<evidence type="ECO:0000313" key="7">
    <source>
        <dbReference type="Proteomes" id="UP000076268"/>
    </source>
</evidence>
<evidence type="ECO:0000256" key="3">
    <source>
        <dbReference type="ARBA" id="ARBA00022729"/>
    </source>
</evidence>
<dbReference type="SUPFAM" id="SSF53850">
    <property type="entry name" value="Periplasmic binding protein-like II"/>
    <property type="match status" value="1"/>
</dbReference>
<dbReference type="Gene3D" id="3.90.76.10">
    <property type="entry name" value="Dipeptide-binding Protein, Domain 1"/>
    <property type="match status" value="1"/>
</dbReference>
<dbReference type="GO" id="GO:0043190">
    <property type="term" value="C:ATP-binding cassette (ABC) transporter complex"/>
    <property type="evidence" value="ECO:0007669"/>
    <property type="project" value="InterPro"/>
</dbReference>
<keyword evidence="7" id="KW-1185">Reference proteome</keyword>
<dbReference type="GO" id="GO:0015833">
    <property type="term" value="P:peptide transport"/>
    <property type="evidence" value="ECO:0007669"/>
    <property type="project" value="TreeGrafter"/>
</dbReference>
<dbReference type="GO" id="GO:1904680">
    <property type="term" value="F:peptide transmembrane transporter activity"/>
    <property type="evidence" value="ECO:0007669"/>
    <property type="project" value="TreeGrafter"/>
</dbReference>
<feature type="signal peptide" evidence="4">
    <location>
        <begin position="1"/>
        <end position="20"/>
    </location>
</feature>
<evidence type="ECO:0000256" key="1">
    <source>
        <dbReference type="ARBA" id="ARBA00005695"/>
    </source>
</evidence>
<comment type="caution">
    <text evidence="6">The sequence shown here is derived from an EMBL/GenBank/DDBJ whole genome shotgun (WGS) entry which is preliminary data.</text>
</comment>
<dbReference type="RefSeq" id="WP_066240960.1">
    <property type="nucleotide sequence ID" value="NZ_LSGP01000017.1"/>
</dbReference>
<evidence type="ECO:0000259" key="5">
    <source>
        <dbReference type="Pfam" id="PF00496"/>
    </source>
</evidence>
<dbReference type="Gene3D" id="3.10.105.10">
    <property type="entry name" value="Dipeptide-binding Protein, Domain 3"/>
    <property type="match status" value="1"/>
</dbReference>
<keyword evidence="3 4" id="KW-0732">Signal</keyword>
<dbReference type="InterPro" id="IPR000914">
    <property type="entry name" value="SBP_5_dom"/>
</dbReference>
<feature type="chain" id="PRO_5038552515" description="Solute-binding protein family 5 domain-containing protein" evidence="4">
    <location>
        <begin position="21"/>
        <end position="521"/>
    </location>
</feature>
<dbReference type="Proteomes" id="UP000076268">
    <property type="component" value="Unassembled WGS sequence"/>
</dbReference>
<proteinExistence type="inferred from homology"/>
<organism evidence="6 7">
    <name type="scientific">Anaerosporomusa subterranea</name>
    <dbReference type="NCBI Taxonomy" id="1794912"/>
    <lineage>
        <taxon>Bacteria</taxon>
        <taxon>Bacillati</taxon>
        <taxon>Bacillota</taxon>
        <taxon>Negativicutes</taxon>
        <taxon>Acetonemataceae</taxon>
        <taxon>Anaerosporomusa</taxon>
    </lineage>
</organism>
<dbReference type="PANTHER" id="PTHR30290:SF9">
    <property type="entry name" value="OLIGOPEPTIDE-BINDING PROTEIN APPA"/>
    <property type="match status" value="1"/>
</dbReference>
<dbReference type="Gene3D" id="3.40.190.10">
    <property type="entry name" value="Periplasmic binding protein-like II"/>
    <property type="match status" value="1"/>
</dbReference>
<comment type="similarity">
    <text evidence="1">Belongs to the bacterial solute-binding protein 5 family.</text>
</comment>
<dbReference type="PROSITE" id="PS51257">
    <property type="entry name" value="PROKAR_LIPOPROTEIN"/>
    <property type="match status" value="1"/>
</dbReference>
<reference evidence="6 7" key="1">
    <citation type="submission" date="2016-02" db="EMBL/GenBank/DDBJ databases">
        <title>Anaerosporomusa subterraneum gen. nov., sp. nov., a spore-forming obligate anaerobe isolated from saprolite.</title>
        <authorList>
            <person name="Choi J.K."/>
            <person name="Shah M."/>
            <person name="Yee N."/>
        </authorList>
    </citation>
    <scope>NUCLEOTIDE SEQUENCE [LARGE SCALE GENOMIC DNA]</scope>
    <source>
        <strain evidence="6 7">RU4</strain>
    </source>
</reference>
<gene>
    <name evidence="6" type="ORF">AXX12_06585</name>
</gene>
<dbReference type="AlphaFoldDB" id="A0A154BQH2"/>
<sequence length="521" mass="58967">MSKKWVSVLLVIVTAAFLLAGCGKNDSHSAAKEKIVIAQSSDAMYLDPQVIDDGSTNSILCNIYDGLVNRQADLSIVPGLAEKWEQKDDLTWIFYLRKNVVFHNEKAFTADDVVFTIDRLKKQKVVSGFARGIANVRKIDDYTVEIKTPTPYPILPNDLVKVRIINKEYVTQVGNETFNQKPVGTGPYKVTEWIKEDHLTLQANEKYWQGSPQIKTVIFRPISNEATRTAALLSGEVDVIADVPVRDAERIEKDSKLKLVREPSLRLIYLILDIGRDRTPAVDLPKNPFQDERVRQAVRLGIDIDSIIKNVMNGRAYPAEQGNPKEVIGFVSGLQAVKYDPEKAKALLAEAGYPNGFTVTLDAPNNRYPNDSKVAEAIASQWAKIGINVKLNLMPKALYFDYTRLADKTTVSLIGWTSENADAGFWYRAFFYSKDKKPGYGTSNRSFYTNPEFDNYIDQADSTARLNERAQFLQQATRQLQKDLPLLPLYFQENAYGFSKRINFTPRKDEYIYASDIQWSK</sequence>
<name>A0A154BQH2_ANASB</name>